<evidence type="ECO:0000313" key="3">
    <source>
        <dbReference type="Proteomes" id="UP001170954"/>
    </source>
</evidence>
<sequence length="100" mass="11533">MIKDLINPYLNIFDYRGKSSIKEFWTFYIATFLLTIILSVVGKRIGIENLHYYLIGLNFFPMLALGFRRMNDVGINKWLFLLPVAGVYLAALPAKGEELK</sequence>
<organism evidence="2 3">
    <name type="scientific">Sphingobacterium hotanense</name>
    <dbReference type="NCBI Taxonomy" id="649196"/>
    <lineage>
        <taxon>Bacteria</taxon>
        <taxon>Pseudomonadati</taxon>
        <taxon>Bacteroidota</taxon>
        <taxon>Sphingobacteriia</taxon>
        <taxon>Sphingobacteriales</taxon>
        <taxon>Sphingobacteriaceae</taxon>
        <taxon>Sphingobacterium</taxon>
    </lineage>
</organism>
<keyword evidence="3" id="KW-1185">Reference proteome</keyword>
<keyword evidence="1" id="KW-1133">Transmembrane helix</keyword>
<feature type="transmembrane region" description="Helical" evidence="1">
    <location>
        <begin position="75"/>
        <end position="94"/>
    </location>
</feature>
<name>A0ABT7NST5_9SPHI</name>
<accession>A0ABT7NST5</accession>
<keyword evidence="1" id="KW-0472">Membrane</keyword>
<dbReference type="InterPro" id="IPR008523">
    <property type="entry name" value="DUF805"/>
</dbReference>
<proteinExistence type="predicted"/>
<feature type="transmembrane region" description="Helical" evidence="1">
    <location>
        <begin position="50"/>
        <end position="69"/>
    </location>
</feature>
<dbReference type="Proteomes" id="UP001170954">
    <property type="component" value="Unassembled WGS sequence"/>
</dbReference>
<dbReference type="Pfam" id="PF05656">
    <property type="entry name" value="DUF805"/>
    <property type="match status" value="1"/>
</dbReference>
<keyword evidence="1" id="KW-0812">Transmembrane</keyword>
<gene>
    <name evidence="2" type="ORF">HX018_18885</name>
</gene>
<dbReference type="RefSeq" id="WP_149526593.1">
    <property type="nucleotide sequence ID" value="NZ_CP030848.1"/>
</dbReference>
<dbReference type="EMBL" id="JACAGK010000085">
    <property type="protein sequence ID" value="MDM1050307.1"/>
    <property type="molecule type" value="Genomic_DNA"/>
</dbReference>
<evidence type="ECO:0000313" key="2">
    <source>
        <dbReference type="EMBL" id="MDM1050307.1"/>
    </source>
</evidence>
<comment type="caution">
    <text evidence="2">The sequence shown here is derived from an EMBL/GenBank/DDBJ whole genome shotgun (WGS) entry which is preliminary data.</text>
</comment>
<evidence type="ECO:0000256" key="1">
    <source>
        <dbReference type="SAM" id="Phobius"/>
    </source>
</evidence>
<reference evidence="2" key="1">
    <citation type="submission" date="2020-06" db="EMBL/GenBank/DDBJ databases">
        <authorList>
            <person name="Dong N."/>
        </authorList>
    </citation>
    <scope>NUCLEOTIDE SEQUENCE</scope>
    <source>
        <strain evidence="2">R1692</strain>
    </source>
</reference>
<protein>
    <submittedName>
        <fullName evidence="2">DUF805 domain-containing protein</fullName>
    </submittedName>
</protein>
<feature type="transmembrane region" description="Helical" evidence="1">
    <location>
        <begin position="24"/>
        <end position="41"/>
    </location>
</feature>
<reference evidence="2" key="2">
    <citation type="journal article" date="2022" name="Sci. Total Environ.">
        <title>Prevalence, transmission, and molecular epidemiology of tet(X)-positive bacteria among humans, animals, and environmental niches in China: An epidemiological, and genomic-based study.</title>
        <authorList>
            <person name="Dong N."/>
            <person name="Zeng Y."/>
            <person name="Cai C."/>
            <person name="Sun C."/>
            <person name="Lu J."/>
            <person name="Liu C."/>
            <person name="Zhou H."/>
            <person name="Sun Q."/>
            <person name="Shu L."/>
            <person name="Wang H."/>
            <person name="Wang Y."/>
            <person name="Wang S."/>
            <person name="Wu C."/>
            <person name="Chan E.W."/>
            <person name="Chen G."/>
            <person name="Shen Z."/>
            <person name="Chen S."/>
            <person name="Zhang R."/>
        </authorList>
    </citation>
    <scope>NUCLEOTIDE SEQUENCE</scope>
    <source>
        <strain evidence="2">R1692</strain>
    </source>
</reference>